<dbReference type="Gene3D" id="1.20.1280.50">
    <property type="match status" value="1"/>
</dbReference>
<dbReference type="GeneID" id="59349089"/>
<reference evidence="1" key="1">
    <citation type="submission" date="2020-05" db="EMBL/GenBank/DDBJ databases">
        <title>Mycena genomes resolve the evolution of fungal bioluminescence.</title>
        <authorList>
            <person name="Tsai I.J."/>
        </authorList>
    </citation>
    <scope>NUCLEOTIDE SEQUENCE</scope>
    <source>
        <strain evidence="1">171206Taipei</strain>
    </source>
</reference>
<dbReference type="AlphaFoldDB" id="A0A8H6S839"/>
<evidence type="ECO:0008006" key="3">
    <source>
        <dbReference type="Google" id="ProtNLM"/>
    </source>
</evidence>
<evidence type="ECO:0000313" key="1">
    <source>
        <dbReference type="EMBL" id="KAF7294604.1"/>
    </source>
</evidence>
<evidence type="ECO:0000313" key="2">
    <source>
        <dbReference type="Proteomes" id="UP000636479"/>
    </source>
</evidence>
<organism evidence="1 2">
    <name type="scientific">Mycena indigotica</name>
    <dbReference type="NCBI Taxonomy" id="2126181"/>
    <lineage>
        <taxon>Eukaryota</taxon>
        <taxon>Fungi</taxon>
        <taxon>Dikarya</taxon>
        <taxon>Basidiomycota</taxon>
        <taxon>Agaricomycotina</taxon>
        <taxon>Agaricomycetes</taxon>
        <taxon>Agaricomycetidae</taxon>
        <taxon>Agaricales</taxon>
        <taxon>Marasmiineae</taxon>
        <taxon>Mycenaceae</taxon>
        <taxon>Mycena</taxon>
    </lineage>
</organism>
<comment type="caution">
    <text evidence="1">The sequence shown here is derived from an EMBL/GenBank/DDBJ whole genome shotgun (WGS) entry which is preliminary data.</text>
</comment>
<dbReference type="OrthoDB" id="3365698at2759"/>
<dbReference type="EMBL" id="JACAZF010000009">
    <property type="protein sequence ID" value="KAF7294604.1"/>
    <property type="molecule type" value="Genomic_DNA"/>
</dbReference>
<gene>
    <name evidence="1" type="ORF">MIND_00997000</name>
</gene>
<accession>A0A8H6S839</accession>
<proteinExistence type="predicted"/>
<name>A0A8H6S839_9AGAR</name>
<dbReference type="Proteomes" id="UP000636479">
    <property type="component" value="Unassembled WGS sequence"/>
</dbReference>
<protein>
    <recommendedName>
        <fullName evidence="3">F-box domain-containing protein</fullName>
    </recommendedName>
</protein>
<dbReference type="RefSeq" id="XP_037215967.1">
    <property type="nucleotide sequence ID" value="XM_037366573.1"/>
</dbReference>
<sequence>MSSLPVELLIEIFTHSLPETPSNPSIHDSPLLLTRVCRLWHDVALATPLLWTSFSVNFALYEDTLPFQIAKLWLSRSQNLPLSIYVDDSLDGDDDPEPQRWAFYEELCRHAHRWQNAALNLPFTILWRLPIQQPLGMLESLKMGRDDSGQSVPNRKVSTFMTAPRLKSVEIWLDNDEAMNIQGIGLPWAQLTVFRGRLFTNDECLFVLLQAPQLVECDFNDIVDGYVPDANVVTPFLRVLQLDEASGHSCACILSFLTAPNLNKFICGARKQDDTDDNSLWPLREFLSRSCSSLTQLHISMNQSTREWDKLMLCLPFMSLLEHLEIFWFHEDFDLTPLSDALLPRLRTLVFNSHTVPGNVTVMNLLSLLLVRTSEEWVVTNGVCLGRFKFTWPFIFVDLHPDEDPEIQSRVRLLRKRGVHIHMGGMEWGFHFFDC</sequence>
<keyword evidence="2" id="KW-1185">Reference proteome</keyword>